<gene>
    <name evidence="1" type="ORF">M9H77_31040</name>
</gene>
<reference evidence="2" key="1">
    <citation type="journal article" date="2023" name="Nat. Plants">
        <title>Single-cell RNA sequencing provides a high-resolution roadmap for understanding the multicellular compartmentation of specialized metabolism.</title>
        <authorList>
            <person name="Sun S."/>
            <person name="Shen X."/>
            <person name="Li Y."/>
            <person name="Li Y."/>
            <person name="Wang S."/>
            <person name="Li R."/>
            <person name="Zhang H."/>
            <person name="Shen G."/>
            <person name="Guo B."/>
            <person name="Wei J."/>
            <person name="Xu J."/>
            <person name="St-Pierre B."/>
            <person name="Chen S."/>
            <person name="Sun C."/>
        </authorList>
    </citation>
    <scope>NUCLEOTIDE SEQUENCE [LARGE SCALE GENOMIC DNA]</scope>
</reference>
<dbReference type="EMBL" id="CM044707">
    <property type="protein sequence ID" value="KAI5653853.1"/>
    <property type="molecule type" value="Genomic_DNA"/>
</dbReference>
<organism evidence="1 2">
    <name type="scientific">Catharanthus roseus</name>
    <name type="common">Madagascar periwinkle</name>
    <name type="synonym">Vinca rosea</name>
    <dbReference type="NCBI Taxonomy" id="4058"/>
    <lineage>
        <taxon>Eukaryota</taxon>
        <taxon>Viridiplantae</taxon>
        <taxon>Streptophyta</taxon>
        <taxon>Embryophyta</taxon>
        <taxon>Tracheophyta</taxon>
        <taxon>Spermatophyta</taxon>
        <taxon>Magnoliopsida</taxon>
        <taxon>eudicotyledons</taxon>
        <taxon>Gunneridae</taxon>
        <taxon>Pentapetalae</taxon>
        <taxon>asterids</taxon>
        <taxon>lamiids</taxon>
        <taxon>Gentianales</taxon>
        <taxon>Apocynaceae</taxon>
        <taxon>Rauvolfioideae</taxon>
        <taxon>Vinceae</taxon>
        <taxon>Catharanthinae</taxon>
        <taxon>Catharanthus</taxon>
    </lineage>
</organism>
<evidence type="ECO:0000313" key="2">
    <source>
        <dbReference type="Proteomes" id="UP001060085"/>
    </source>
</evidence>
<protein>
    <submittedName>
        <fullName evidence="1">Uncharacterized protein</fullName>
    </submittedName>
</protein>
<accession>A0ACC0A1A0</accession>
<keyword evidence="2" id="KW-1185">Reference proteome</keyword>
<dbReference type="Proteomes" id="UP001060085">
    <property type="component" value="Linkage Group LG07"/>
</dbReference>
<sequence length="175" mass="18275">MSNWEILLWEAINGQSPKGIPYWVPDESIQVAIADSNSTEDLGAPTSNSVVNQAVPLHTSAAGSLIAGFLLVSKGVDVSPTKMLQGSSSTNTKTVSDSMLITTATPVDIAAVSSHLKETAAVCSEPLVLHQIISNQSTLPVVAATDMVNQVLQGQNIIVALKSSQRLPGVSDDLL</sequence>
<evidence type="ECO:0000313" key="1">
    <source>
        <dbReference type="EMBL" id="KAI5653853.1"/>
    </source>
</evidence>
<proteinExistence type="predicted"/>
<comment type="caution">
    <text evidence="1">The sequence shown here is derived from an EMBL/GenBank/DDBJ whole genome shotgun (WGS) entry which is preliminary data.</text>
</comment>
<name>A0ACC0A1A0_CATRO</name>